<protein>
    <submittedName>
        <fullName evidence="2">Retrotransposon protein, putative, Ty3-gypsy subclass</fullName>
    </submittedName>
</protein>
<evidence type="ECO:0000313" key="2">
    <source>
        <dbReference type="EMBL" id="ABA98057.1"/>
    </source>
</evidence>
<feature type="region of interest" description="Disordered" evidence="1">
    <location>
        <begin position="558"/>
        <end position="644"/>
    </location>
</feature>
<reference evidence="2" key="3">
    <citation type="submission" date="2006-01" db="EMBL/GenBank/DDBJ databases">
        <authorList>
            <person name="Buell R."/>
        </authorList>
    </citation>
    <scope>NUCLEOTIDE SEQUENCE</scope>
</reference>
<proteinExistence type="predicted"/>
<feature type="compositionally biased region" description="Polar residues" evidence="1">
    <location>
        <begin position="621"/>
        <end position="633"/>
    </location>
</feature>
<reference evidence="2" key="2">
    <citation type="submission" date="2005-04" db="EMBL/GenBank/DDBJ databases">
        <authorList>
            <person name="Buell C.R."/>
            <person name="Wing R.A."/>
            <person name="McCombie W.A."/>
            <person name="Ouyang S."/>
        </authorList>
    </citation>
    <scope>NUCLEOTIDE SEQUENCE</scope>
</reference>
<dbReference type="AlphaFoldDB" id="Q2QRV6"/>
<reference evidence="2" key="1">
    <citation type="journal article" date="2005" name="BMC Biol.">
        <title>The sequence of rice chromosomes 11 and 12, rich in disease resistance genes and recent gene duplications.</title>
        <authorList>
            <consortium name="The rice chromosomes 11 and 12 sequencing consortia"/>
        </authorList>
    </citation>
    <scope>NUCLEOTIDE SEQUENCE [LARGE SCALE GENOMIC DNA]</scope>
</reference>
<gene>
    <name evidence="2" type="ordered locus">LOC_Os12g26260</name>
</gene>
<sequence>MTKPSSKTEVEPSHVIPVTLDDFEGEDRKAMEEYINELTRPKLAPDVVSNDEVSQSINQQIASTIDSSMTNFKDRLDVMFKEKVDGFLRNRLGSLMDDYILKDKAYTTVDQSPIDPIGSNTDGAAFTAGPTGPNGRSDHDTAVGPTGQMAGPTGYYPVGPTGQMAGQTGYYPTGQTGPQAGPIAQHDAGLTGPARTFDPPVSAATTNPQIPPHIPNVYNDISRGYPPDTRQSQYNHIAPQTQPIRPPNPPQNPQGPNNMEDMISDIMRNRFGIKTRNRAKSYKKPYPDYYDNVPFPRNYRVPEFAKFSGEDAEPSDGLDCVTSLDNDGIAEPSGGSDCVDSLENSIIEDIAELDDGSDCTTSESEIALSPKIESQIGHVDVRKDDDNVLRDSGAIESKVVMHTYQRPYPEYVDSVPYPQGFEVPNFTKFIGENAMTTMEHIGRFIDQCGKDGSDDLLKLKLFPLSLQSFASTWYSLLAPNSISTWSQMEHEFHGYLKDASLMEQTPIDTSSVTCETISVSSMPKTGIVSDPLPVSPIDVDKKKGKSFIIGDLRPKNRIKNAKAEDHKVVKDGSSNSQKTKKPKLTFEMLMAKDKKGLAGQRFDNQTSDSKQPRSSRRKRFGQTSKQSEPSTIPTPYKLPFNRSGKSKVKNVKKVWVRKEAKAPEVVAINEESQDVHVPTGDAAKTMQAEKIEADAVTVNIGGPTETADRSNRQSTAGLTDPPGRSDRWLVASRTGPRD</sequence>
<feature type="region of interest" description="Disordered" evidence="1">
    <location>
        <begin position="700"/>
        <end position="738"/>
    </location>
</feature>
<feature type="region of interest" description="Disordered" evidence="1">
    <location>
        <begin position="228"/>
        <end position="260"/>
    </location>
</feature>
<name>Q2QRV6_ORYSJ</name>
<organism evidence="2">
    <name type="scientific">Oryza sativa subsp. japonica</name>
    <name type="common">Rice</name>
    <dbReference type="NCBI Taxonomy" id="39947"/>
    <lineage>
        <taxon>Eukaryota</taxon>
        <taxon>Viridiplantae</taxon>
        <taxon>Streptophyta</taxon>
        <taxon>Embryophyta</taxon>
        <taxon>Tracheophyta</taxon>
        <taxon>Spermatophyta</taxon>
        <taxon>Magnoliopsida</taxon>
        <taxon>Liliopsida</taxon>
        <taxon>Poales</taxon>
        <taxon>Poaceae</taxon>
        <taxon>BOP clade</taxon>
        <taxon>Oryzoideae</taxon>
        <taxon>Oryzeae</taxon>
        <taxon>Oryzinae</taxon>
        <taxon>Oryza</taxon>
        <taxon>Oryza sativa</taxon>
    </lineage>
</organism>
<dbReference type="EMBL" id="DP000011">
    <property type="protein sequence ID" value="ABA98057.1"/>
    <property type="molecule type" value="Genomic_DNA"/>
</dbReference>
<feature type="compositionally biased region" description="Pro residues" evidence="1">
    <location>
        <begin position="244"/>
        <end position="253"/>
    </location>
</feature>
<feature type="compositionally biased region" description="Basic and acidic residues" evidence="1">
    <location>
        <begin position="561"/>
        <end position="570"/>
    </location>
</feature>
<evidence type="ECO:0000256" key="1">
    <source>
        <dbReference type="SAM" id="MobiDB-lite"/>
    </source>
</evidence>
<accession>Q2QRV6</accession>